<keyword evidence="2 7" id="KW-0349">Heme</keyword>
<dbReference type="RefSeq" id="WP_094013656.1">
    <property type="nucleotide sequence ID" value="NZ_NMQW01000004.1"/>
</dbReference>
<evidence type="ECO:0000256" key="2">
    <source>
        <dbReference type="ARBA" id="ARBA00022617"/>
    </source>
</evidence>
<dbReference type="PROSITE" id="PS00086">
    <property type="entry name" value="CYTOCHROME_P450"/>
    <property type="match status" value="1"/>
</dbReference>
<proteinExistence type="inferred from homology"/>
<dbReference type="GO" id="GO:0005506">
    <property type="term" value="F:iron ion binding"/>
    <property type="evidence" value="ECO:0007669"/>
    <property type="project" value="InterPro"/>
</dbReference>
<evidence type="ECO:0000256" key="7">
    <source>
        <dbReference type="PIRSR" id="PIRSR602401-1"/>
    </source>
</evidence>
<organism evidence="9 10">
    <name type="scientific">Paenibacillus rigui</name>
    <dbReference type="NCBI Taxonomy" id="554312"/>
    <lineage>
        <taxon>Bacteria</taxon>
        <taxon>Bacillati</taxon>
        <taxon>Bacillota</taxon>
        <taxon>Bacilli</taxon>
        <taxon>Bacillales</taxon>
        <taxon>Paenibacillaceae</taxon>
        <taxon>Paenibacillus</taxon>
    </lineage>
</organism>
<accession>A0A229UWC9</accession>
<evidence type="ECO:0000256" key="6">
    <source>
        <dbReference type="ARBA" id="ARBA00023033"/>
    </source>
</evidence>
<protein>
    <submittedName>
        <fullName evidence="9">Cytochrome P450</fullName>
    </submittedName>
</protein>
<comment type="caution">
    <text evidence="9">The sequence shown here is derived from an EMBL/GenBank/DDBJ whole genome shotgun (WGS) entry which is preliminary data.</text>
</comment>
<dbReference type="GO" id="GO:0016705">
    <property type="term" value="F:oxidoreductase activity, acting on paired donors, with incorporation or reduction of molecular oxygen"/>
    <property type="evidence" value="ECO:0007669"/>
    <property type="project" value="InterPro"/>
</dbReference>
<keyword evidence="10" id="KW-1185">Reference proteome</keyword>
<dbReference type="InterPro" id="IPR036396">
    <property type="entry name" value="Cyt_P450_sf"/>
</dbReference>
<feature type="binding site" description="axial binding residue" evidence="7">
    <location>
        <position position="398"/>
    </location>
    <ligand>
        <name>heme</name>
        <dbReference type="ChEBI" id="CHEBI:30413"/>
    </ligand>
    <ligandPart>
        <name>Fe</name>
        <dbReference type="ChEBI" id="CHEBI:18248"/>
    </ligandPart>
</feature>
<dbReference type="AlphaFoldDB" id="A0A229UWC9"/>
<dbReference type="GO" id="GO:0004497">
    <property type="term" value="F:monooxygenase activity"/>
    <property type="evidence" value="ECO:0007669"/>
    <property type="project" value="UniProtKB-KW"/>
</dbReference>
<dbReference type="InterPro" id="IPR050196">
    <property type="entry name" value="Cytochrome_P450_Monoox"/>
</dbReference>
<keyword evidence="6 8" id="KW-0503">Monooxygenase</keyword>
<evidence type="ECO:0000256" key="8">
    <source>
        <dbReference type="RuleBase" id="RU000461"/>
    </source>
</evidence>
<dbReference type="EMBL" id="NMQW01000004">
    <property type="protein sequence ID" value="OXM87581.1"/>
    <property type="molecule type" value="Genomic_DNA"/>
</dbReference>
<gene>
    <name evidence="9" type="ORF">CF651_04450</name>
</gene>
<dbReference type="InterPro" id="IPR002401">
    <property type="entry name" value="Cyt_P450_E_grp-I"/>
</dbReference>
<dbReference type="InterPro" id="IPR017972">
    <property type="entry name" value="Cyt_P450_CS"/>
</dbReference>
<comment type="similarity">
    <text evidence="1 8">Belongs to the cytochrome P450 family.</text>
</comment>
<dbReference type="Gene3D" id="1.10.630.10">
    <property type="entry name" value="Cytochrome P450"/>
    <property type="match status" value="1"/>
</dbReference>
<evidence type="ECO:0000256" key="4">
    <source>
        <dbReference type="ARBA" id="ARBA00023002"/>
    </source>
</evidence>
<dbReference type="SUPFAM" id="SSF48264">
    <property type="entry name" value="Cytochrome P450"/>
    <property type="match status" value="1"/>
</dbReference>
<reference evidence="9 10" key="1">
    <citation type="submission" date="2017-07" db="EMBL/GenBank/DDBJ databases">
        <title>Genome sequencing and assembly of Paenibacillus rigui.</title>
        <authorList>
            <person name="Mayilraj S."/>
        </authorList>
    </citation>
    <scope>NUCLEOTIDE SEQUENCE [LARGE SCALE GENOMIC DNA]</scope>
    <source>
        <strain evidence="9 10">JCM 16352</strain>
    </source>
</reference>
<evidence type="ECO:0000256" key="1">
    <source>
        <dbReference type="ARBA" id="ARBA00010617"/>
    </source>
</evidence>
<evidence type="ECO:0000313" key="9">
    <source>
        <dbReference type="EMBL" id="OXM87581.1"/>
    </source>
</evidence>
<name>A0A229UWC9_9BACL</name>
<keyword evidence="5 7" id="KW-0408">Iron</keyword>
<dbReference type="GO" id="GO:0020037">
    <property type="term" value="F:heme binding"/>
    <property type="evidence" value="ECO:0007669"/>
    <property type="project" value="InterPro"/>
</dbReference>
<dbReference type="CDD" id="cd20620">
    <property type="entry name" value="CYP132-like"/>
    <property type="match status" value="1"/>
</dbReference>
<comment type="cofactor">
    <cofactor evidence="7">
        <name>heme</name>
        <dbReference type="ChEBI" id="CHEBI:30413"/>
    </cofactor>
</comment>
<dbReference type="Proteomes" id="UP000215509">
    <property type="component" value="Unassembled WGS sequence"/>
</dbReference>
<keyword evidence="3 7" id="KW-0479">Metal-binding</keyword>
<keyword evidence="4 8" id="KW-0560">Oxidoreductase</keyword>
<dbReference type="InterPro" id="IPR001128">
    <property type="entry name" value="Cyt_P450"/>
</dbReference>
<dbReference type="PRINTS" id="PR00385">
    <property type="entry name" value="P450"/>
</dbReference>
<dbReference type="PANTHER" id="PTHR24291:SF50">
    <property type="entry name" value="BIFUNCTIONAL ALBAFLAVENONE MONOOXYGENASE_TERPENE SYNTHASE"/>
    <property type="match status" value="1"/>
</dbReference>
<dbReference type="PANTHER" id="PTHR24291">
    <property type="entry name" value="CYTOCHROME P450 FAMILY 4"/>
    <property type="match status" value="1"/>
</dbReference>
<sequence length="451" mass="51667">MMSQGVTVERSLMKETIIGGSLNAFRKDPLLFMLQLHHMYGDYARFRLGPYRFYAVFNPDMLKEVMVTKADAFSKAGAFDEIKRLTGEGLVMSEGAHHDRQRRMVQPKFTRGHIRKYSQQMAQSASSLTEKWIHGQHRDLTYDLFSITFDIIARTMFSYDSGEILQQIKGAFDSINRIATEKIRSLVRLPLLIPTRQNREYTAALRKLDEIVYSIIANRKINQEGDGREDLLSVLMNAVDETDQTRMSDRQLRDELMTMFLAGHETTAHTLAWAFDFIMRRPDIEEKLLQEWSRVLGGDLPTADHFGDLVYTQNVLWETLRLRPAGYLTMRSALADTRVGSLQLRRGDALMISPYPLHMSADYFEDPETFCPERFENAHVKSLPLMAYFPFGAGPRSCIGNHFAMLEMVIIIAAIGQKFRLRPIPNHPPAVPEALLTLSPKGGIWVTVERR</sequence>
<evidence type="ECO:0000256" key="5">
    <source>
        <dbReference type="ARBA" id="ARBA00023004"/>
    </source>
</evidence>
<evidence type="ECO:0000256" key="3">
    <source>
        <dbReference type="ARBA" id="ARBA00022723"/>
    </source>
</evidence>
<dbReference type="PRINTS" id="PR00463">
    <property type="entry name" value="EP450I"/>
</dbReference>
<dbReference type="OrthoDB" id="9789468at2"/>
<evidence type="ECO:0000313" key="10">
    <source>
        <dbReference type="Proteomes" id="UP000215509"/>
    </source>
</evidence>
<dbReference type="Pfam" id="PF00067">
    <property type="entry name" value="p450"/>
    <property type="match status" value="1"/>
</dbReference>